<organism evidence="2 3">
    <name type="scientific">Thermococcus eurythermalis</name>
    <dbReference type="NCBI Taxonomy" id="1505907"/>
    <lineage>
        <taxon>Archaea</taxon>
        <taxon>Methanobacteriati</taxon>
        <taxon>Methanobacteriota</taxon>
        <taxon>Thermococci</taxon>
        <taxon>Thermococcales</taxon>
        <taxon>Thermococcaceae</taxon>
        <taxon>Thermococcus</taxon>
    </lineage>
</organism>
<dbReference type="KEGG" id="teu:TEU_06375"/>
<gene>
    <name evidence="2" type="ORF">TEU_06375</name>
</gene>
<name>A0A097QU27_9EURY</name>
<proteinExistence type="predicted"/>
<evidence type="ECO:0000313" key="2">
    <source>
        <dbReference type="EMBL" id="AIU69978.1"/>
    </source>
</evidence>
<protein>
    <submittedName>
        <fullName evidence="2">Uncharacterized protein</fullName>
    </submittedName>
</protein>
<feature type="compositionally biased region" description="Basic and acidic residues" evidence="1">
    <location>
        <begin position="12"/>
        <end position="21"/>
    </location>
</feature>
<dbReference type="GeneID" id="25153059"/>
<feature type="region of interest" description="Disordered" evidence="1">
    <location>
        <begin position="1"/>
        <end position="21"/>
    </location>
</feature>
<evidence type="ECO:0000313" key="3">
    <source>
        <dbReference type="Proteomes" id="UP000029980"/>
    </source>
</evidence>
<evidence type="ECO:0000256" key="1">
    <source>
        <dbReference type="SAM" id="MobiDB-lite"/>
    </source>
</evidence>
<dbReference type="STRING" id="1505907.TEU_06375"/>
<dbReference type="AlphaFoldDB" id="A0A097QU27"/>
<accession>A0A097QU27</accession>
<feature type="region of interest" description="Disordered" evidence="1">
    <location>
        <begin position="70"/>
        <end position="90"/>
    </location>
</feature>
<dbReference type="HOGENOM" id="CLU_1709231_0_0_2"/>
<sequence>MTAPFPPIRGGPRAEYRPLKPEDGKKAVELVREALPFFRAGEPITHPDHIDVPVLYMNFGIDRIHYDGKAKMPRPKGAPPHGSATTNPKEAREVIERVLKEARVLDAAEFREPEDCWIIPVAWKSFIILHVRVSREGEELIPDYGLTEEVRRYGTL</sequence>
<dbReference type="OrthoDB" id="85969at2157"/>
<dbReference type="RefSeq" id="WP_050002953.1">
    <property type="nucleotide sequence ID" value="NZ_CP008887.1"/>
</dbReference>
<keyword evidence="3" id="KW-1185">Reference proteome</keyword>
<dbReference type="EMBL" id="CP008887">
    <property type="protein sequence ID" value="AIU69978.1"/>
    <property type="molecule type" value="Genomic_DNA"/>
</dbReference>
<reference evidence="2 3" key="1">
    <citation type="journal article" date="2015" name="Int. J. Syst. Evol. Microbiol.">
        <title>Thermococcus eurythermalis sp. nov., a conditional piezophilic hyperthermophilic archaeon with a wide temperature range isolated from an oil-immersed chimney in the Guaymas Basin.</title>
        <authorList>
            <person name="Zhao W."/>
            <person name="Zeng X."/>
            <person name="Xiao X."/>
        </authorList>
    </citation>
    <scope>NUCLEOTIDE SEQUENCE [LARGE SCALE GENOMIC DNA]</scope>
    <source>
        <strain evidence="2 3">A501</strain>
    </source>
</reference>
<dbReference type="Proteomes" id="UP000029980">
    <property type="component" value="Chromosome"/>
</dbReference>